<protein>
    <submittedName>
        <fullName evidence="1">Uncharacterized protein</fullName>
    </submittedName>
</protein>
<dbReference type="EMBL" id="JBAPLV010000003">
    <property type="protein sequence ID" value="MEI4277758.1"/>
    <property type="molecule type" value="Genomic_DNA"/>
</dbReference>
<evidence type="ECO:0000313" key="2">
    <source>
        <dbReference type="Proteomes" id="UP001373496"/>
    </source>
</evidence>
<reference evidence="1 2" key="1">
    <citation type="submission" date="2024-03" db="EMBL/GenBank/DDBJ databases">
        <title>Draft genome sequence of Klenkia terrae.</title>
        <authorList>
            <person name="Duangmal K."/>
            <person name="Chantavorakit T."/>
        </authorList>
    </citation>
    <scope>NUCLEOTIDE SEQUENCE [LARGE SCALE GENOMIC DNA]</scope>
    <source>
        <strain evidence="1 2">JCM 17786</strain>
    </source>
</reference>
<organism evidence="1 2">
    <name type="scientific">Klenkia terrae</name>
    <dbReference type="NCBI Taxonomy" id="1052259"/>
    <lineage>
        <taxon>Bacteria</taxon>
        <taxon>Bacillati</taxon>
        <taxon>Actinomycetota</taxon>
        <taxon>Actinomycetes</taxon>
        <taxon>Geodermatophilales</taxon>
        <taxon>Geodermatophilaceae</taxon>
        <taxon>Klenkia</taxon>
    </lineage>
</organism>
<comment type="caution">
    <text evidence="1">The sequence shown here is derived from an EMBL/GenBank/DDBJ whole genome shotgun (WGS) entry which is preliminary data.</text>
</comment>
<keyword evidence="2" id="KW-1185">Reference proteome</keyword>
<accession>A0ABU8E282</accession>
<dbReference type="Proteomes" id="UP001373496">
    <property type="component" value="Unassembled WGS sequence"/>
</dbReference>
<gene>
    <name evidence="1" type="ORF">UXQ13_04715</name>
</gene>
<dbReference type="RefSeq" id="WP_225231904.1">
    <property type="nucleotide sequence ID" value="NZ_JBAPLV010000003.1"/>
</dbReference>
<sequence length="203" mass="22308">MIYTASPDNVVMLLGDKSMELFRTAVDGAREDYNRYVGAFPVWAAQDCGRMTFNLIHERIWHRVVDLSEDLDGLHAVEKGTTRNLHIGSQFQVRFKLHDSAGGVVSYPTQTALDFWAEPPATLPSMECVNLAVGYEWDKNLGSMGRAVMSLHVSMDKPLWVIELPRIGGEGSGDISVIQGPVDGPQLPTIVMPSAPAREIGRG</sequence>
<proteinExistence type="predicted"/>
<name>A0ABU8E282_9ACTN</name>
<evidence type="ECO:0000313" key="1">
    <source>
        <dbReference type="EMBL" id="MEI4277758.1"/>
    </source>
</evidence>